<accession>A0A1I1I8Z0</accession>
<dbReference type="PANTHER" id="PTHR35848">
    <property type="entry name" value="OXALATE-BINDING PROTEIN"/>
    <property type="match status" value="1"/>
</dbReference>
<keyword evidence="3" id="KW-0378">Hydrolase</keyword>
<dbReference type="GO" id="GO:0046872">
    <property type="term" value="F:metal ion binding"/>
    <property type="evidence" value="ECO:0007669"/>
    <property type="project" value="UniProtKB-KW"/>
</dbReference>
<dbReference type="STRING" id="662367.SAMN05216167_101829"/>
<proteinExistence type="predicted"/>
<dbReference type="InterPro" id="IPR013096">
    <property type="entry name" value="Cupin_2"/>
</dbReference>
<dbReference type="GO" id="GO:0016787">
    <property type="term" value="F:hydrolase activity"/>
    <property type="evidence" value="ECO:0007669"/>
    <property type="project" value="UniProtKB-KW"/>
</dbReference>
<dbReference type="Gene3D" id="2.60.120.10">
    <property type="entry name" value="Jelly Rolls"/>
    <property type="match status" value="1"/>
</dbReference>
<dbReference type="PANTHER" id="PTHR35848:SF6">
    <property type="entry name" value="CUPIN TYPE-2 DOMAIN-CONTAINING PROTEIN"/>
    <property type="match status" value="1"/>
</dbReference>
<dbReference type="AlphaFoldDB" id="A0A1I1I8Z0"/>
<name>A0A1I1I8Z0_9BACT</name>
<evidence type="ECO:0000259" key="2">
    <source>
        <dbReference type="Pfam" id="PF07883"/>
    </source>
</evidence>
<dbReference type="Pfam" id="PF07883">
    <property type="entry name" value="Cupin_2"/>
    <property type="match status" value="2"/>
</dbReference>
<dbReference type="SUPFAM" id="SSF51182">
    <property type="entry name" value="RmlC-like cupins"/>
    <property type="match status" value="1"/>
</dbReference>
<dbReference type="Proteomes" id="UP000198598">
    <property type="component" value="Unassembled WGS sequence"/>
</dbReference>
<dbReference type="EMBL" id="FOLQ01000001">
    <property type="protein sequence ID" value="SFC30223.1"/>
    <property type="molecule type" value="Genomic_DNA"/>
</dbReference>
<dbReference type="InterPro" id="IPR014710">
    <property type="entry name" value="RmlC-like_jellyroll"/>
</dbReference>
<gene>
    <name evidence="3" type="ORF">SAMN05216167_101829</name>
</gene>
<evidence type="ECO:0000256" key="1">
    <source>
        <dbReference type="ARBA" id="ARBA00022723"/>
    </source>
</evidence>
<sequence>MLLLNVFVDKQLRQMGRNCQLNRYSIPFPMRSFLLLLLTVLAILPAFPQSIPSKVYSWSQAPVIKHTGYENRTIMEGPTRDFSNLAVHAVTLFANQPSQHSQTLDEEQLIIIKEGELTLTLNEKKKTLGPGSVALVMPGDLHRFENKTNVPLTYYVMQYTSNEMPDLDLDRLAGGSFWIDWQEVPYKTHDKGGIRRMFDCGTVMTKRFEMHVTTLNAGLWSHQPHTHRAAEILLLIDGTAQESIDGVLQPASVGDVIFLESNVLHGIQNTSKGSCTYFAFQFE</sequence>
<keyword evidence="4" id="KW-1185">Reference proteome</keyword>
<protein>
    <submittedName>
        <fullName evidence="3">(S)-ureidoglycine aminohydrolase</fullName>
    </submittedName>
</protein>
<keyword evidence="1" id="KW-0479">Metal-binding</keyword>
<evidence type="ECO:0000313" key="3">
    <source>
        <dbReference type="EMBL" id="SFC30223.1"/>
    </source>
</evidence>
<feature type="domain" description="Cupin type-2" evidence="2">
    <location>
        <begin position="213"/>
        <end position="278"/>
    </location>
</feature>
<organism evidence="3 4">
    <name type="scientific">Spirosoma endophyticum</name>
    <dbReference type="NCBI Taxonomy" id="662367"/>
    <lineage>
        <taxon>Bacteria</taxon>
        <taxon>Pseudomonadati</taxon>
        <taxon>Bacteroidota</taxon>
        <taxon>Cytophagia</taxon>
        <taxon>Cytophagales</taxon>
        <taxon>Cytophagaceae</taxon>
        <taxon>Spirosoma</taxon>
    </lineage>
</organism>
<dbReference type="InterPro" id="IPR011051">
    <property type="entry name" value="RmlC_Cupin_sf"/>
</dbReference>
<reference evidence="3 4" key="1">
    <citation type="submission" date="2016-10" db="EMBL/GenBank/DDBJ databases">
        <authorList>
            <person name="de Groot N.N."/>
        </authorList>
    </citation>
    <scope>NUCLEOTIDE SEQUENCE [LARGE SCALE GENOMIC DNA]</scope>
    <source>
        <strain evidence="3 4">DSM 26130</strain>
    </source>
</reference>
<dbReference type="InterPro" id="IPR051610">
    <property type="entry name" value="GPI/OXD"/>
</dbReference>
<evidence type="ECO:0000313" key="4">
    <source>
        <dbReference type="Proteomes" id="UP000198598"/>
    </source>
</evidence>
<feature type="domain" description="Cupin type-2" evidence="2">
    <location>
        <begin position="106"/>
        <end position="156"/>
    </location>
</feature>